<accession>A0ABQ9YLC4</accession>
<evidence type="ECO:0000313" key="5">
    <source>
        <dbReference type="Proteomes" id="UP001281761"/>
    </source>
</evidence>
<protein>
    <submittedName>
        <fullName evidence="4">26S proteasome non-ATPase regulatory subunit 11</fullName>
    </submittedName>
</protein>
<dbReference type="InterPro" id="IPR040773">
    <property type="entry name" value="Rpn6_N"/>
</dbReference>
<evidence type="ECO:0000313" key="4">
    <source>
        <dbReference type="EMBL" id="KAK2964560.1"/>
    </source>
</evidence>
<comment type="similarity">
    <text evidence="1">Belongs to the proteasome subunit S9 family.</text>
</comment>
<comment type="caution">
    <text evidence="4">The sequence shown here is derived from an EMBL/GenBank/DDBJ whole genome shotgun (WGS) entry which is preliminary data.</text>
</comment>
<dbReference type="SUPFAM" id="SSF46785">
    <property type="entry name" value="Winged helix' DNA-binding domain"/>
    <property type="match status" value="1"/>
</dbReference>
<dbReference type="EMBL" id="JARBJD010000002">
    <property type="protein sequence ID" value="KAK2964560.1"/>
    <property type="molecule type" value="Genomic_DNA"/>
</dbReference>
<reference evidence="4 5" key="1">
    <citation type="journal article" date="2022" name="bioRxiv">
        <title>Genomics of Preaxostyla Flagellates Illuminates Evolutionary Transitions and the Path Towards Mitochondrial Loss.</title>
        <authorList>
            <person name="Novak L.V.F."/>
            <person name="Treitli S.C."/>
            <person name="Pyrih J."/>
            <person name="Halakuc P."/>
            <person name="Pipaliya S.V."/>
            <person name="Vacek V."/>
            <person name="Brzon O."/>
            <person name="Soukal P."/>
            <person name="Eme L."/>
            <person name="Dacks J.B."/>
            <person name="Karnkowska A."/>
            <person name="Elias M."/>
            <person name="Hampl V."/>
        </authorList>
    </citation>
    <scope>NUCLEOTIDE SEQUENCE [LARGE SCALE GENOMIC DNA]</scope>
    <source>
        <strain evidence="4">NAU3</strain>
        <tissue evidence="4">Gut</tissue>
    </source>
</reference>
<feature type="domain" description="PCI" evidence="3">
    <location>
        <begin position="195"/>
        <end position="363"/>
    </location>
</feature>
<dbReference type="InterPro" id="IPR000717">
    <property type="entry name" value="PCI_dom"/>
</dbReference>
<evidence type="ECO:0000259" key="3">
    <source>
        <dbReference type="PROSITE" id="PS50250"/>
    </source>
</evidence>
<evidence type="ECO:0000256" key="1">
    <source>
        <dbReference type="ARBA" id="ARBA00007454"/>
    </source>
</evidence>
<dbReference type="Gene3D" id="1.25.40.570">
    <property type="match status" value="1"/>
</dbReference>
<keyword evidence="2 4" id="KW-0647">Proteasome</keyword>
<keyword evidence="5" id="KW-1185">Reference proteome</keyword>
<dbReference type="PROSITE" id="PS50250">
    <property type="entry name" value="PCI"/>
    <property type="match status" value="1"/>
</dbReference>
<dbReference type="Proteomes" id="UP001281761">
    <property type="component" value="Unassembled WGS sequence"/>
</dbReference>
<dbReference type="PANTHER" id="PTHR10678">
    <property type="entry name" value="26S PROTEASOME NON-ATPASE REGULATORY SUBUNIT 11/COP9 SIGNALOSOME COMPLEX SUBUNIT 2"/>
    <property type="match status" value="1"/>
</dbReference>
<dbReference type="SMART" id="SM00088">
    <property type="entry name" value="PINT"/>
    <property type="match status" value="1"/>
</dbReference>
<dbReference type="InterPro" id="IPR050871">
    <property type="entry name" value="26S_Proteasome/COP9_Components"/>
</dbReference>
<gene>
    <name evidence="4" type="ORF">BLNAU_476</name>
</gene>
<sequence>MEKDLNEVHIEGETEMDIETSILQQARQFEAQQDSNLLIELLEESKKYFDSMANTRIAKIVRTIIDILVQLPNPTKQREEVVQKWIDWSTKENKTFLRFKLELAGASLNYELGDYTKMKGVLAKLLKEVKRLDDKRLLVEIHILECQCFLRLMDLHHARASLTSARMEANSVYIPQQAQARLDLWSGLVCMLERDFSTAYSYFYESWETFAALNSPKSLFSLKMVCIARLMQSQSEEVLALLSGKLLLKYAGQTIHAIRDLAKSLQNQSLHDFQTALSTYPEELTLDPFVEPHLEELRSNLFEKHLSRIILPYSVVEISHVAFLIGIDEEIVERKLAQMILDGKLSARLDQETRCVTIIDSEQEHAVFSSSMNIYGSVRKVLDSLTSKARLVK</sequence>
<proteinExistence type="inferred from homology"/>
<dbReference type="SMART" id="SM00753">
    <property type="entry name" value="PAM"/>
    <property type="match status" value="1"/>
</dbReference>
<organism evidence="4 5">
    <name type="scientific">Blattamonas nauphoetae</name>
    <dbReference type="NCBI Taxonomy" id="2049346"/>
    <lineage>
        <taxon>Eukaryota</taxon>
        <taxon>Metamonada</taxon>
        <taxon>Preaxostyla</taxon>
        <taxon>Oxymonadida</taxon>
        <taxon>Blattamonas</taxon>
    </lineage>
</organism>
<dbReference type="Pfam" id="PF18055">
    <property type="entry name" value="RPN6_N"/>
    <property type="match status" value="1"/>
</dbReference>
<dbReference type="Pfam" id="PF01399">
    <property type="entry name" value="PCI"/>
    <property type="match status" value="1"/>
</dbReference>
<evidence type="ECO:0000256" key="2">
    <source>
        <dbReference type="ARBA" id="ARBA00022942"/>
    </source>
</evidence>
<dbReference type="GO" id="GO:0000502">
    <property type="term" value="C:proteasome complex"/>
    <property type="evidence" value="ECO:0007669"/>
    <property type="project" value="UniProtKB-KW"/>
</dbReference>
<dbReference type="InterPro" id="IPR036390">
    <property type="entry name" value="WH_DNA-bd_sf"/>
</dbReference>
<name>A0ABQ9YLC4_9EUKA</name>